<evidence type="ECO:0000256" key="12">
    <source>
        <dbReference type="SAM" id="Phobius"/>
    </source>
</evidence>
<keyword evidence="12" id="KW-0812">Transmembrane</keyword>
<comment type="pathway">
    <text evidence="2 10">Protein modification; peptidyl-diphthamide biosynthesis.</text>
</comment>
<dbReference type="GO" id="GO:0051536">
    <property type="term" value="F:iron-sulfur cluster binding"/>
    <property type="evidence" value="ECO:0007669"/>
    <property type="project" value="UniProtKB-KW"/>
</dbReference>
<evidence type="ECO:0000256" key="9">
    <source>
        <dbReference type="ARBA" id="ARBA00054092"/>
    </source>
</evidence>
<dbReference type="HOGENOM" id="CLU_015210_1_0_1"/>
<evidence type="ECO:0000256" key="6">
    <source>
        <dbReference type="ARBA" id="ARBA00023004"/>
    </source>
</evidence>
<comment type="similarity">
    <text evidence="3 10">Belongs to the DPH1/DPH2 family. DPH2 subfamily.</text>
</comment>
<comment type="function">
    <text evidence="10">Required for the first step of diphthamide biosynthesis, a post-translational modification of histidine which occurs in elongation factor 2. DPH1 and DPH2 transfer a 3-amino-3-carboxypropyl (ACP) group from S-adenosyl-L-methionine (SAM) to a histidine residue, the reaction is assisted by a reduction system comprising DPH3 and a NADH-dependent reductase. Facilitates the reduction of the catalytic iron-sulfur cluster found in the DPH1 subunit.</text>
</comment>
<gene>
    <name evidence="13" type="ORF">GALMADRAFT_73379</name>
</gene>
<evidence type="ECO:0000256" key="4">
    <source>
        <dbReference type="ARBA" id="ARBA00021914"/>
    </source>
</evidence>
<evidence type="ECO:0000256" key="10">
    <source>
        <dbReference type="RuleBase" id="RU364133"/>
    </source>
</evidence>
<dbReference type="FunFam" id="3.40.50.11840:FF:000002">
    <property type="entry name" value="2-(3-amino-3-carboxypropyl)histidine synthase subunit 2"/>
    <property type="match status" value="1"/>
</dbReference>
<dbReference type="Proteomes" id="UP000027222">
    <property type="component" value="Unassembled WGS sequence"/>
</dbReference>
<dbReference type="GO" id="GO:0005737">
    <property type="term" value="C:cytoplasm"/>
    <property type="evidence" value="ECO:0007669"/>
    <property type="project" value="UniProtKB-SubCell"/>
</dbReference>
<evidence type="ECO:0000256" key="11">
    <source>
        <dbReference type="SAM" id="MobiDB-lite"/>
    </source>
</evidence>
<organism evidence="13 14">
    <name type="scientific">Galerina marginata (strain CBS 339.88)</name>
    <dbReference type="NCBI Taxonomy" id="685588"/>
    <lineage>
        <taxon>Eukaryota</taxon>
        <taxon>Fungi</taxon>
        <taxon>Dikarya</taxon>
        <taxon>Basidiomycota</taxon>
        <taxon>Agaricomycotina</taxon>
        <taxon>Agaricomycetes</taxon>
        <taxon>Agaricomycetidae</taxon>
        <taxon>Agaricales</taxon>
        <taxon>Agaricineae</taxon>
        <taxon>Strophariaceae</taxon>
        <taxon>Galerina</taxon>
    </lineage>
</organism>
<feature type="transmembrane region" description="Helical" evidence="12">
    <location>
        <begin position="313"/>
        <end position="333"/>
    </location>
</feature>
<dbReference type="Gene3D" id="3.40.50.11840">
    <property type="entry name" value="Diphthamide synthesis DPH1/DPH2 domain 1"/>
    <property type="match status" value="1"/>
</dbReference>
<dbReference type="InterPro" id="IPR042265">
    <property type="entry name" value="DPH1/DPH2_3"/>
</dbReference>
<accession>A0A067SPF5</accession>
<evidence type="ECO:0000256" key="1">
    <source>
        <dbReference type="ARBA" id="ARBA00001966"/>
    </source>
</evidence>
<dbReference type="NCBIfam" id="TIGR00322">
    <property type="entry name" value="diphth2_R"/>
    <property type="match status" value="1"/>
</dbReference>
<feature type="compositionally biased region" description="Basic and acidic residues" evidence="11">
    <location>
        <begin position="526"/>
        <end position="540"/>
    </location>
</feature>
<evidence type="ECO:0000313" key="14">
    <source>
        <dbReference type="Proteomes" id="UP000027222"/>
    </source>
</evidence>
<dbReference type="SFLD" id="SFLDS00032">
    <property type="entry name" value="Radical_SAM_3-amino-3-carboxyp"/>
    <property type="match status" value="1"/>
</dbReference>
<keyword evidence="6 10" id="KW-0408">Iron</keyword>
<comment type="cofactor">
    <cofactor evidence="1">
        <name>[4Fe-4S] cluster</name>
        <dbReference type="ChEBI" id="CHEBI:49883"/>
    </cofactor>
</comment>
<dbReference type="SFLD" id="SFLDG01121">
    <property type="entry name" value="Diphthamide_biosynthesis"/>
    <property type="match status" value="1"/>
</dbReference>
<comment type="function">
    <text evidence="9">Required for the first step of diphthamide biosynthesis, a post-translational modification of histidine which occurs in elongation factor 2. DPH1 and DPH2 transfer a 3-amino-3-carboxypropyl (ACP) group from S-adenosyl-L-methionine (SAM) to a histidine residue, the reaction is assisted by a reduction system comprising DPH3 and a NADH-dependent reductase, predominantly CBR1. Facilitates the reduction of the catalytic iron-sulfur cluster found in the DPH1 subunit.</text>
</comment>
<dbReference type="NCBIfam" id="TIGR00272">
    <property type="entry name" value="DPH2"/>
    <property type="match status" value="1"/>
</dbReference>
<keyword evidence="12" id="KW-0472">Membrane</keyword>
<evidence type="ECO:0000256" key="8">
    <source>
        <dbReference type="ARBA" id="ARBA00034128"/>
    </source>
</evidence>
<keyword evidence="7 10" id="KW-0411">Iron-sulfur</keyword>
<evidence type="ECO:0000256" key="2">
    <source>
        <dbReference type="ARBA" id="ARBA00005156"/>
    </source>
</evidence>
<evidence type="ECO:0000313" key="13">
    <source>
        <dbReference type="EMBL" id="KDR72825.1"/>
    </source>
</evidence>
<sequence>MAPSDPTTSFSSSGEDAISHVIEVVPDTSTDVLSPQEFDEFYEIERTVEEIVVGNYQRIALQFPDELLHVSVPIYRRLKRRITDSVSEKGQSSTQELYILADTSYGSCCVDEVAAQHVNADLVVHYGHACMTQTSRLPVVYIFGRKDINVEKCATGFITAFERDNLEEPQLEGERAKKAVLLRHDVAFSHKADSIFQSLREALSKCTPAIPVLYDKISTMTYPSSQSTSPAHGKEDLPRQNAENDIALEHTTIFYVGSESLGLTNLLMTNASCNVYSYDPSTEKVIHQSSTGRTNKLLMRRYVAVQKARDADVFGILVGTLGVASYLPLISYIRRLLRRKQKKSYTISVGKLNPAKLANFLEIECFVLVACPENSLIEDKEFLRPIVTPYELEVAMQAEQTWTGQYVLDFEKLLADATAAGSGDEVKDAGTAAEESDPDQPVFSLVTGTYRHAKRYGGESDTTSEQQVVEGVTAMVLRNQDDQVAKMSSAAGQFLQQRTYQGLEMRLGEDAPSVLEQGRAGIARGYQDDRAHKTADSSTS</sequence>
<dbReference type="OrthoDB" id="449241at2759"/>
<dbReference type="GO" id="GO:0046872">
    <property type="term" value="F:metal ion binding"/>
    <property type="evidence" value="ECO:0007669"/>
    <property type="project" value="UniProtKB-KW"/>
</dbReference>
<evidence type="ECO:0000256" key="3">
    <source>
        <dbReference type="ARBA" id="ARBA00006179"/>
    </source>
</evidence>
<reference evidence="14" key="1">
    <citation type="journal article" date="2014" name="Proc. Natl. Acad. Sci. U.S.A.">
        <title>Extensive sampling of basidiomycete genomes demonstrates inadequacy of the white-rot/brown-rot paradigm for wood decay fungi.</title>
        <authorList>
            <person name="Riley R."/>
            <person name="Salamov A.A."/>
            <person name="Brown D.W."/>
            <person name="Nagy L.G."/>
            <person name="Floudas D."/>
            <person name="Held B.W."/>
            <person name="Levasseur A."/>
            <person name="Lombard V."/>
            <person name="Morin E."/>
            <person name="Otillar R."/>
            <person name="Lindquist E.A."/>
            <person name="Sun H."/>
            <person name="LaButti K.M."/>
            <person name="Schmutz J."/>
            <person name="Jabbour D."/>
            <person name="Luo H."/>
            <person name="Baker S.E."/>
            <person name="Pisabarro A.G."/>
            <person name="Walton J.D."/>
            <person name="Blanchette R.A."/>
            <person name="Henrissat B."/>
            <person name="Martin F."/>
            <person name="Cullen D."/>
            <person name="Hibbett D.S."/>
            <person name="Grigoriev I.V."/>
        </authorList>
    </citation>
    <scope>NUCLEOTIDE SEQUENCE [LARGE SCALE GENOMIC DNA]</scope>
    <source>
        <strain evidence="14">CBS 339.88</strain>
    </source>
</reference>
<protein>
    <recommendedName>
        <fullName evidence="4 10">2-(3-amino-3-carboxypropyl)histidine synthase subunit 2</fullName>
    </recommendedName>
</protein>
<dbReference type="STRING" id="685588.A0A067SPF5"/>
<dbReference type="GO" id="GO:0017183">
    <property type="term" value="P:protein histidyl modification to diphthamide"/>
    <property type="evidence" value="ECO:0007669"/>
    <property type="project" value="UniProtKB-UniPathway"/>
</dbReference>
<dbReference type="PANTHER" id="PTHR10762:SF2">
    <property type="entry name" value="2-(3-AMINO-3-CARBOXYPROPYL)HISTIDINE SYNTHASE SUBUNIT 2"/>
    <property type="match status" value="1"/>
</dbReference>
<dbReference type="InterPro" id="IPR016435">
    <property type="entry name" value="DPH1/DPH2"/>
</dbReference>
<dbReference type="Pfam" id="PF01866">
    <property type="entry name" value="Diphthamide_syn"/>
    <property type="match status" value="1"/>
</dbReference>
<dbReference type="UniPathway" id="UPA00559"/>
<dbReference type="InterPro" id="IPR042263">
    <property type="entry name" value="DPH1/DPH2_1"/>
</dbReference>
<evidence type="ECO:0000256" key="5">
    <source>
        <dbReference type="ARBA" id="ARBA00022723"/>
    </source>
</evidence>
<feature type="region of interest" description="Disordered" evidence="11">
    <location>
        <begin position="518"/>
        <end position="540"/>
    </location>
</feature>
<dbReference type="EMBL" id="KL142387">
    <property type="protein sequence ID" value="KDR72825.1"/>
    <property type="molecule type" value="Genomic_DNA"/>
</dbReference>
<dbReference type="GO" id="GO:0090560">
    <property type="term" value="F:2-(3-amino-3-carboxypropyl)histidine synthase activity"/>
    <property type="evidence" value="ECO:0007669"/>
    <property type="project" value="InterPro"/>
</dbReference>
<keyword evidence="14" id="KW-1185">Reference proteome</keyword>
<proteinExistence type="inferred from homology"/>
<comment type="subcellular location">
    <subcellularLocation>
        <location evidence="10">Cytoplasm</location>
    </subcellularLocation>
</comment>
<dbReference type="InterPro" id="IPR010014">
    <property type="entry name" value="DHP2"/>
</dbReference>
<dbReference type="FunFam" id="3.40.50.11860:FF:000001">
    <property type="entry name" value="2-(3-amino-3-carboxypropyl)histidine synthase subunit 2"/>
    <property type="match status" value="1"/>
</dbReference>
<keyword evidence="12" id="KW-1133">Transmembrane helix</keyword>
<dbReference type="PANTHER" id="PTHR10762">
    <property type="entry name" value="DIPHTHAMIDE BIOSYNTHESIS PROTEIN"/>
    <property type="match status" value="1"/>
</dbReference>
<dbReference type="Gene3D" id="3.40.50.11860">
    <property type="entry name" value="Diphthamide synthesis DPH1/DPH2 domain 3"/>
    <property type="match status" value="1"/>
</dbReference>
<dbReference type="SFLD" id="SFLDF00408">
    <property type="entry name" value="Diphthamide_biosynthesis_famil"/>
    <property type="match status" value="1"/>
</dbReference>
<keyword evidence="5 10" id="KW-0479">Metal-binding</keyword>
<dbReference type="AlphaFoldDB" id="A0A067SPF5"/>
<evidence type="ECO:0000256" key="7">
    <source>
        <dbReference type="ARBA" id="ARBA00023014"/>
    </source>
</evidence>
<comment type="subunit">
    <text evidence="8">Component of the 2-(3-amino-3-carboxypropyl)histidine synthase complex composed of DPH1, DPH2, DPH3 and a NADH-dependent reductase, predominantly CBR1.</text>
</comment>
<keyword evidence="10" id="KW-0963">Cytoplasm</keyword>
<name>A0A067SPF5_GALM3</name>